<comment type="similarity">
    <text evidence="1 6">Belongs to the peptidase M42 family.</text>
</comment>
<evidence type="ECO:0000256" key="8">
    <source>
        <dbReference type="PIRSR" id="PIRSR001123-2"/>
    </source>
</evidence>
<feature type="binding site" evidence="8">
    <location>
        <position position="64"/>
    </location>
    <ligand>
        <name>Zn(2+)</name>
        <dbReference type="ChEBI" id="CHEBI:29105"/>
        <label>1</label>
    </ligand>
</feature>
<evidence type="ECO:0000256" key="5">
    <source>
        <dbReference type="ARBA" id="ARBA00022801"/>
    </source>
</evidence>
<keyword evidence="4 8" id="KW-0479">Metal-binding</keyword>
<feature type="binding site" evidence="8">
    <location>
        <position position="228"/>
    </location>
    <ligand>
        <name>Zn(2+)</name>
        <dbReference type="ChEBI" id="CHEBI:29105"/>
        <label>1</label>
    </ligand>
</feature>
<feature type="binding site" evidence="8">
    <location>
        <position position="173"/>
    </location>
    <ligand>
        <name>Zn(2+)</name>
        <dbReference type="ChEBI" id="CHEBI:29105"/>
        <label>2</label>
    </ligand>
</feature>
<dbReference type="Proteomes" id="UP000264062">
    <property type="component" value="Unassembled WGS sequence"/>
</dbReference>
<dbReference type="InterPro" id="IPR008007">
    <property type="entry name" value="Peptidase_M42"/>
</dbReference>
<dbReference type="Gene3D" id="2.40.30.40">
    <property type="entry name" value="Peptidase M42, domain 2"/>
    <property type="match status" value="1"/>
</dbReference>
<accession>A0A350H9C6</accession>
<evidence type="ECO:0000313" key="10">
    <source>
        <dbReference type="Proteomes" id="UP000264062"/>
    </source>
</evidence>
<dbReference type="GO" id="GO:0046872">
    <property type="term" value="F:metal ion binding"/>
    <property type="evidence" value="ECO:0007669"/>
    <property type="project" value="UniProtKB-UniRule"/>
</dbReference>
<dbReference type="GO" id="GO:0006508">
    <property type="term" value="P:proteolysis"/>
    <property type="evidence" value="ECO:0007669"/>
    <property type="project" value="UniProtKB-KW"/>
</dbReference>
<dbReference type="PANTHER" id="PTHR32481">
    <property type="entry name" value="AMINOPEPTIDASE"/>
    <property type="match status" value="1"/>
</dbReference>
<evidence type="ECO:0000256" key="2">
    <source>
        <dbReference type="ARBA" id="ARBA00022438"/>
    </source>
</evidence>
<feature type="binding site" evidence="8">
    <location>
        <position position="206"/>
    </location>
    <ligand>
        <name>Zn(2+)</name>
        <dbReference type="ChEBI" id="CHEBI:29105"/>
        <label>2</label>
    </ligand>
</feature>
<dbReference type="Pfam" id="PF05343">
    <property type="entry name" value="Peptidase_M42"/>
    <property type="match status" value="1"/>
</dbReference>
<comment type="caution">
    <text evidence="9">The sequence shown here is derived from an EMBL/GenBank/DDBJ whole genome shotgun (WGS) entry which is preliminary data.</text>
</comment>
<evidence type="ECO:0008006" key="11">
    <source>
        <dbReference type="Google" id="ProtNLM"/>
    </source>
</evidence>
<dbReference type="SUPFAM" id="SSF53187">
    <property type="entry name" value="Zn-dependent exopeptidases"/>
    <property type="match status" value="1"/>
</dbReference>
<dbReference type="EMBL" id="DMZY01000090">
    <property type="protein sequence ID" value="HAV92142.1"/>
    <property type="molecule type" value="Genomic_DNA"/>
</dbReference>
<dbReference type="PIRSF" id="PIRSF001123">
    <property type="entry name" value="PepA_GA"/>
    <property type="match status" value="1"/>
</dbReference>
<protein>
    <recommendedName>
        <fullName evidence="11">M42 family peptidase</fullName>
    </recommendedName>
</protein>
<evidence type="ECO:0000256" key="6">
    <source>
        <dbReference type="PIRNR" id="PIRNR001123"/>
    </source>
</evidence>
<gene>
    <name evidence="9" type="ORF">DCW38_03060</name>
</gene>
<feature type="binding site" evidence="8">
    <location>
        <position position="173"/>
    </location>
    <ligand>
        <name>Zn(2+)</name>
        <dbReference type="ChEBI" id="CHEBI:29105"/>
        <label>1</label>
    </ligand>
</feature>
<feature type="active site" description="Proton acceptor" evidence="7">
    <location>
        <position position="205"/>
    </location>
</feature>
<evidence type="ECO:0000313" key="9">
    <source>
        <dbReference type="EMBL" id="HAV92142.1"/>
    </source>
</evidence>
<comment type="cofactor">
    <cofactor evidence="8">
        <name>a divalent metal cation</name>
        <dbReference type="ChEBI" id="CHEBI:60240"/>
    </cofactor>
    <text evidence="8">Binds 2 divalent metal cations per subunit.</text>
</comment>
<reference evidence="9 10" key="1">
    <citation type="journal article" date="2018" name="Nat. Biotechnol.">
        <title>A standardized bacterial taxonomy based on genome phylogeny substantially revises the tree of life.</title>
        <authorList>
            <person name="Parks D.H."/>
            <person name="Chuvochina M."/>
            <person name="Waite D.W."/>
            <person name="Rinke C."/>
            <person name="Skarshewski A."/>
            <person name="Chaumeil P.A."/>
            <person name="Hugenholtz P."/>
        </authorList>
    </citation>
    <scope>NUCLEOTIDE SEQUENCE [LARGE SCALE GENOMIC DNA]</scope>
    <source>
        <strain evidence="9">UBA9956</strain>
    </source>
</reference>
<dbReference type="InterPro" id="IPR051464">
    <property type="entry name" value="Peptidase_M42_aminopept"/>
</dbReference>
<dbReference type="GO" id="GO:0004177">
    <property type="term" value="F:aminopeptidase activity"/>
    <property type="evidence" value="ECO:0007669"/>
    <property type="project" value="UniProtKB-UniRule"/>
</dbReference>
<dbReference type="PANTHER" id="PTHR32481:SF6">
    <property type="entry name" value="ENDOGLUCANASE"/>
    <property type="match status" value="1"/>
</dbReference>
<dbReference type="Gene3D" id="3.40.630.10">
    <property type="entry name" value="Zn peptidases"/>
    <property type="match status" value="1"/>
</dbReference>
<evidence type="ECO:0000256" key="3">
    <source>
        <dbReference type="ARBA" id="ARBA00022670"/>
    </source>
</evidence>
<dbReference type="InterPro" id="IPR023367">
    <property type="entry name" value="Peptidase_M42_dom2"/>
</dbReference>
<evidence type="ECO:0000256" key="7">
    <source>
        <dbReference type="PIRSR" id="PIRSR001123-1"/>
    </source>
</evidence>
<keyword evidence="3" id="KW-0645">Protease</keyword>
<proteinExistence type="inferred from homology"/>
<evidence type="ECO:0000256" key="4">
    <source>
        <dbReference type="ARBA" id="ARBA00022723"/>
    </source>
</evidence>
<keyword evidence="2" id="KW-0031">Aminopeptidase</keyword>
<organism evidence="9 10">
    <name type="scientific">candidate division WOR-3 bacterium</name>
    <dbReference type="NCBI Taxonomy" id="2052148"/>
    <lineage>
        <taxon>Bacteria</taxon>
        <taxon>Bacteria division WOR-3</taxon>
    </lineage>
</organism>
<feature type="binding site" evidence="8">
    <location>
        <position position="309"/>
    </location>
    <ligand>
        <name>Zn(2+)</name>
        <dbReference type="ChEBI" id="CHEBI:29105"/>
        <label>2</label>
    </ligand>
</feature>
<dbReference type="SUPFAM" id="SSF101821">
    <property type="entry name" value="Aminopeptidase/glucanase lid domain"/>
    <property type="match status" value="1"/>
</dbReference>
<name>A0A350H9C6_UNCW3</name>
<evidence type="ECO:0000256" key="1">
    <source>
        <dbReference type="ARBA" id="ARBA00006272"/>
    </source>
</evidence>
<sequence>MKNMLETVRALTMATGPSGAEDSMLSTIKELVKKYNVTVEKDRMGNITVFKKGAKKGSLAFFAHNDELGLIVTKIDKDYLRFTEVGGYDEKVLLGQEVTVFGKKKIKGIIGAKPPHLQTKGEGDKFLKFEDLYIDVAMKNRDIVKYISVGDRVIINSNFTEMKQDQVCVKALDNRSCGAIILYMLHYLENVKNHPDIYLVLNSQEETTMAGSKTFAYKINPDVAFVLDVTFAKQSGHEGGFPIDKMGIGLGANICKRMFDFIKKTADENNFPYFIEPLPSMSGTDAYAVQTVRGGLTTMLLSLPIKNMHSPVEMASIKTMDSMAKFLSLAVSLINVKDFQERIIK</sequence>
<keyword evidence="5" id="KW-0378">Hydrolase</keyword>
<dbReference type="AlphaFoldDB" id="A0A350H9C6"/>